<name>A0A9D1WAC1_9SPHI</name>
<accession>A0A9D1WAC1</accession>
<evidence type="ECO:0000313" key="3">
    <source>
        <dbReference type="Proteomes" id="UP000824156"/>
    </source>
</evidence>
<organism evidence="2 3">
    <name type="scientific">Candidatus Sphingobacterium stercoripullorum</name>
    <dbReference type="NCBI Taxonomy" id="2838759"/>
    <lineage>
        <taxon>Bacteria</taxon>
        <taxon>Pseudomonadati</taxon>
        <taxon>Bacteroidota</taxon>
        <taxon>Sphingobacteriia</taxon>
        <taxon>Sphingobacteriales</taxon>
        <taxon>Sphingobacteriaceae</taxon>
        <taxon>Sphingobacterium</taxon>
    </lineage>
</organism>
<evidence type="ECO:0000256" key="1">
    <source>
        <dbReference type="SAM" id="SignalP"/>
    </source>
</evidence>
<evidence type="ECO:0000313" key="2">
    <source>
        <dbReference type="EMBL" id="HIX55123.1"/>
    </source>
</evidence>
<dbReference type="AlphaFoldDB" id="A0A9D1WAC1"/>
<comment type="caution">
    <text evidence="2">The sequence shown here is derived from an EMBL/GenBank/DDBJ whole genome shotgun (WGS) entry which is preliminary data.</text>
</comment>
<dbReference type="InterPro" id="IPR011042">
    <property type="entry name" value="6-blade_b-propeller_TolB-like"/>
</dbReference>
<dbReference type="Gene3D" id="2.120.10.30">
    <property type="entry name" value="TolB, C-terminal domain"/>
    <property type="match status" value="1"/>
</dbReference>
<keyword evidence="1" id="KW-0732">Signal</keyword>
<dbReference type="Proteomes" id="UP000824156">
    <property type="component" value="Unassembled WGS sequence"/>
</dbReference>
<protein>
    <submittedName>
        <fullName evidence="2">Uncharacterized protein</fullName>
    </submittedName>
</protein>
<feature type="chain" id="PRO_5039502022" evidence="1">
    <location>
        <begin position="30"/>
        <end position="939"/>
    </location>
</feature>
<dbReference type="SUPFAM" id="SSF82171">
    <property type="entry name" value="DPP6 N-terminal domain-like"/>
    <property type="match status" value="1"/>
</dbReference>
<proteinExistence type="predicted"/>
<sequence length="939" mass="108425">MRPILNNKHLFISALKLIILSFNTLTANAQIINKGQSNYRVDWQVLETKNHRLIFPKDFQKSGEIIAHNIDEISSLLAKDYQLKIQKTPIVFENNHLLPNGFMQLAPRKSEVYSTPSFQPSNQKWLNQLLVHELRHTAQMDKLTGSFKAPFFEQLGLAIFSLSLPSWYFEGDAVEAETRYSSGGRGRMPSWSMPLFATLGSKKKLSFQQALLGSYKRNLPSFYISGYHMNSYLSAEFGYDIKNLVLQEMKKNILRPYNFNKSLKKHSGLSAKELFKYTTDALIKEHDLASDQKQDSHRFFEGTSKFPESYISPQFGPNNREIYAILETPTKTNRIVKIKDNKIHELLPTGIQSTPYFHLNGDKIVWTERRRSPRYSKHTYHSLQVYHIAQEKLKTIKNKTRYFQPIVHSKRNTIAAIKPMDNQSVVHLLNLDNGDIIDSISAPRGIDLYDPSFNPQGDKIISVAIGNKGTAIWELDLNTKKWTTLINWSSYTLENPLYYKDGILFKSHYHKKDELYFLNASQKIIQLTSSSYGAFNPSIYQDSVVFNHYIEKGLQVSKMALDDLLTYPSEDLPLTIENTYKTPLDSLNKKQTGSYTVKKYNSFKNLFNFHSLSLSSNNFENIDNFKPGIFWYANDLLNQSQLKMGVEWDQEVRKTNYSTELIYQKYLPVIQLSYKNLGRKQGVQVENHRDSIIPLHWREHVSTAQISLPFNTYKRNSSYSYGLSVATSYTQRYEVSQKNLKNFNSKLILPMHYQVYFQKNALRAPLDLQPKWGQHISITYRHFPFTDQLEGSIWSVRTNFFFPGLTSNHGIQVRYSWQETNGNYLLTNDIPLAYGYSLLTPEIVSNTLLTSYRLPLAYPDFAIGNLAYIKRIHGQLFSDFQNVKSKQLSPASYGLGITFDFHAFNYPAPLFSFGAKIGYLADGKQNNKVHPTFSLSYSY</sequence>
<dbReference type="EMBL" id="DXEZ01000244">
    <property type="protein sequence ID" value="HIX55123.1"/>
    <property type="molecule type" value="Genomic_DNA"/>
</dbReference>
<reference evidence="2" key="2">
    <citation type="submission" date="2021-04" db="EMBL/GenBank/DDBJ databases">
        <authorList>
            <person name="Gilroy R."/>
        </authorList>
    </citation>
    <scope>NUCLEOTIDE SEQUENCE</scope>
    <source>
        <strain evidence="2">1719</strain>
    </source>
</reference>
<reference evidence="2" key="1">
    <citation type="journal article" date="2021" name="PeerJ">
        <title>Extensive microbial diversity within the chicken gut microbiome revealed by metagenomics and culture.</title>
        <authorList>
            <person name="Gilroy R."/>
            <person name="Ravi A."/>
            <person name="Getino M."/>
            <person name="Pursley I."/>
            <person name="Horton D.L."/>
            <person name="Alikhan N.F."/>
            <person name="Baker D."/>
            <person name="Gharbi K."/>
            <person name="Hall N."/>
            <person name="Watson M."/>
            <person name="Adriaenssens E.M."/>
            <person name="Foster-Nyarko E."/>
            <person name="Jarju S."/>
            <person name="Secka A."/>
            <person name="Antonio M."/>
            <person name="Oren A."/>
            <person name="Chaudhuri R.R."/>
            <person name="La Ragione R."/>
            <person name="Hildebrand F."/>
            <person name="Pallen M.J."/>
        </authorList>
    </citation>
    <scope>NUCLEOTIDE SEQUENCE</scope>
    <source>
        <strain evidence="2">1719</strain>
    </source>
</reference>
<feature type="signal peptide" evidence="1">
    <location>
        <begin position="1"/>
        <end position="29"/>
    </location>
</feature>
<gene>
    <name evidence="2" type="ORF">H9853_08855</name>
</gene>